<protein>
    <submittedName>
        <fullName evidence="1">Uncharacterized protein</fullName>
    </submittedName>
</protein>
<comment type="caution">
    <text evidence="1">The sequence shown here is derived from an EMBL/GenBank/DDBJ whole genome shotgun (WGS) entry which is preliminary data.</text>
</comment>
<evidence type="ECO:0000313" key="2">
    <source>
        <dbReference type="Proteomes" id="UP000887013"/>
    </source>
</evidence>
<organism evidence="1 2">
    <name type="scientific">Nephila pilipes</name>
    <name type="common">Giant wood spider</name>
    <name type="synonym">Nephila maculata</name>
    <dbReference type="NCBI Taxonomy" id="299642"/>
    <lineage>
        <taxon>Eukaryota</taxon>
        <taxon>Metazoa</taxon>
        <taxon>Ecdysozoa</taxon>
        <taxon>Arthropoda</taxon>
        <taxon>Chelicerata</taxon>
        <taxon>Arachnida</taxon>
        <taxon>Araneae</taxon>
        <taxon>Araneomorphae</taxon>
        <taxon>Entelegynae</taxon>
        <taxon>Araneoidea</taxon>
        <taxon>Nephilidae</taxon>
        <taxon>Nephila</taxon>
    </lineage>
</organism>
<evidence type="ECO:0000313" key="1">
    <source>
        <dbReference type="EMBL" id="GFT54352.1"/>
    </source>
</evidence>
<dbReference type="AlphaFoldDB" id="A0A8X6P8C3"/>
<dbReference type="Proteomes" id="UP000887013">
    <property type="component" value="Unassembled WGS sequence"/>
</dbReference>
<keyword evidence="2" id="KW-1185">Reference proteome</keyword>
<gene>
    <name evidence="1" type="ORF">NPIL_555481</name>
</gene>
<reference evidence="1" key="1">
    <citation type="submission" date="2020-08" db="EMBL/GenBank/DDBJ databases">
        <title>Multicomponent nature underlies the extraordinary mechanical properties of spider dragline silk.</title>
        <authorList>
            <person name="Kono N."/>
            <person name="Nakamura H."/>
            <person name="Mori M."/>
            <person name="Yoshida Y."/>
            <person name="Ohtoshi R."/>
            <person name="Malay A.D."/>
            <person name="Moran D.A.P."/>
            <person name="Tomita M."/>
            <person name="Numata K."/>
            <person name="Arakawa K."/>
        </authorList>
    </citation>
    <scope>NUCLEOTIDE SEQUENCE</scope>
</reference>
<proteinExistence type="predicted"/>
<name>A0A8X6P8C3_NEPPI</name>
<sequence length="102" mass="11790">MDGWLLSHGCFAPGRIRTTGRFIAWPPGPSGILCKSEKLKYRFCLISGEFERRDAASRNFPESSADILFLNEEYILRLRASLKNIQQKVFFFHIFEQSCIVD</sequence>
<accession>A0A8X6P8C3</accession>
<dbReference type="EMBL" id="BMAW01066290">
    <property type="protein sequence ID" value="GFT54352.1"/>
    <property type="molecule type" value="Genomic_DNA"/>
</dbReference>